<evidence type="ECO:0000313" key="3">
    <source>
        <dbReference type="Proteomes" id="UP000603904"/>
    </source>
</evidence>
<feature type="region of interest" description="Disordered" evidence="1">
    <location>
        <begin position="1"/>
        <end position="25"/>
    </location>
</feature>
<proteinExistence type="predicted"/>
<evidence type="ECO:0000256" key="1">
    <source>
        <dbReference type="SAM" id="MobiDB-lite"/>
    </source>
</evidence>
<reference evidence="2 3" key="1">
    <citation type="submission" date="2021-01" db="EMBL/GenBank/DDBJ databases">
        <title>Whole genome shotgun sequence of Microbispora corallina NBRC 16416.</title>
        <authorList>
            <person name="Komaki H."/>
            <person name="Tamura T."/>
        </authorList>
    </citation>
    <scope>NUCLEOTIDE SEQUENCE [LARGE SCALE GENOMIC DNA]</scope>
    <source>
        <strain evidence="2 3">NBRC 16416</strain>
    </source>
</reference>
<keyword evidence="3" id="KW-1185">Reference proteome</keyword>
<accession>A0ABQ4GCG5</accession>
<dbReference type="Proteomes" id="UP000603904">
    <property type="component" value="Unassembled WGS sequence"/>
</dbReference>
<evidence type="ECO:0000313" key="2">
    <source>
        <dbReference type="EMBL" id="GIH44773.1"/>
    </source>
</evidence>
<feature type="compositionally biased region" description="Low complexity" evidence="1">
    <location>
        <begin position="10"/>
        <end position="25"/>
    </location>
</feature>
<organism evidence="2 3">
    <name type="scientific">Microbispora corallina</name>
    <dbReference type="NCBI Taxonomy" id="83302"/>
    <lineage>
        <taxon>Bacteria</taxon>
        <taxon>Bacillati</taxon>
        <taxon>Actinomycetota</taxon>
        <taxon>Actinomycetes</taxon>
        <taxon>Streptosporangiales</taxon>
        <taxon>Streptosporangiaceae</taxon>
        <taxon>Microbispora</taxon>
    </lineage>
</organism>
<gene>
    <name evidence="2" type="ORF">Mco01_77730</name>
</gene>
<name>A0ABQ4GCG5_9ACTN</name>
<comment type="caution">
    <text evidence="2">The sequence shown here is derived from an EMBL/GenBank/DDBJ whole genome shotgun (WGS) entry which is preliminary data.</text>
</comment>
<sequence>MDVATRKPPSVTATRVGTSTSASSRVRTRQFFSAAEPVPLGAGCAGGSATGSREPAGRGGGFCSIRRPLSTVAVLTGRNLSRFF</sequence>
<dbReference type="EMBL" id="BOOC01000075">
    <property type="protein sequence ID" value="GIH44773.1"/>
    <property type="molecule type" value="Genomic_DNA"/>
</dbReference>
<protein>
    <submittedName>
        <fullName evidence="2">Uncharacterized protein</fullName>
    </submittedName>
</protein>